<feature type="compositionally biased region" description="Low complexity" evidence="24">
    <location>
        <begin position="1206"/>
        <end position="1222"/>
    </location>
</feature>
<organism evidence="27 28">
    <name type="scientific">Patiria miniata</name>
    <name type="common">Bat star</name>
    <name type="synonym">Asterina miniata</name>
    <dbReference type="NCBI Taxonomy" id="46514"/>
    <lineage>
        <taxon>Eukaryota</taxon>
        <taxon>Metazoa</taxon>
        <taxon>Echinodermata</taxon>
        <taxon>Eleutherozoa</taxon>
        <taxon>Asterozoa</taxon>
        <taxon>Asteroidea</taxon>
        <taxon>Valvatacea</taxon>
        <taxon>Valvatida</taxon>
        <taxon>Asterinidae</taxon>
        <taxon>Patiria</taxon>
    </lineage>
</organism>
<evidence type="ECO:0000256" key="15">
    <source>
        <dbReference type="ARBA" id="ARBA00023132"/>
    </source>
</evidence>
<dbReference type="PROSITE" id="PS01358">
    <property type="entry name" value="ZF_RANBP2_1"/>
    <property type="match status" value="1"/>
</dbReference>
<feature type="compositionally biased region" description="Acidic residues" evidence="24">
    <location>
        <begin position="2117"/>
        <end position="2170"/>
    </location>
</feature>
<dbReference type="InterPro" id="IPR019734">
    <property type="entry name" value="TPR_rpt"/>
</dbReference>
<accession>A0A913ZGW1</accession>
<evidence type="ECO:0000256" key="10">
    <source>
        <dbReference type="ARBA" id="ARBA00022816"/>
    </source>
</evidence>
<comment type="subcellular location">
    <subcellularLocation>
        <location evidence="2">Nucleus membrane</location>
    </subcellularLocation>
    <subcellularLocation>
        <location evidence="3">Nucleus</location>
        <location evidence="3">Nuclear pore complex</location>
    </subcellularLocation>
</comment>
<keyword evidence="8 22" id="KW-0863">Zinc-finger</keyword>
<evidence type="ECO:0000256" key="6">
    <source>
        <dbReference type="ARBA" id="ARBA00022723"/>
    </source>
</evidence>
<dbReference type="InterPro" id="IPR036443">
    <property type="entry name" value="Znf_RanBP2_sf"/>
</dbReference>
<dbReference type="GO" id="GO:0005643">
    <property type="term" value="C:nuclear pore"/>
    <property type="evidence" value="ECO:0007669"/>
    <property type="project" value="UniProtKB-SubCell"/>
</dbReference>
<dbReference type="Pfam" id="PF00641">
    <property type="entry name" value="Zn_ribbon_RanBP"/>
    <property type="match status" value="1"/>
</dbReference>
<dbReference type="InterPro" id="IPR022011">
    <property type="entry name" value="IR1-M"/>
</dbReference>
<feature type="compositionally biased region" description="Basic and acidic residues" evidence="24">
    <location>
        <begin position="2218"/>
        <end position="2278"/>
    </location>
</feature>
<sequence>MNQTSRKKEDADKLLQSVKEKAKNPREIQLKGFHIASLYTQAKEYRTALHHVQDYLAVKPNDVRAHRLLGENYEALGDVKKAIQSYRRALELNEMQKDLVLKVAELYCRVGREDYDAERHRYWAERAEKYFPGNPKIYAIMEHIYRKSGKLNDFRTYLQQKMRSRPQDLKLHLQLLEVLIELQKLKDAQQLCAQVEGARLFDQELQWWKKTFQLYQMILLSVDDGDQSPDHIVTFGHMLVSINNLARITLSVHNTAVTQASKLLRVMDKELFRACDYVDASPSCPEQSGAQTVLQEMKAQLYTHLATLLVKMASTGSARWADVVGLVTSCYLVSAQVPSCQEITRTSSTTRGDMSVGSSGNVNRRIYSLAQCRLSEVCHILTSIVKQQRNARWLKQCHTSWCSEEGRQQLLSQAFGQGGLDPASSFLMMDDSLVGARFSELPSLIETVFLYDQESIKSEPASLQRLVWMGLQWDVRHDGILPDLGQFLQPVFSRLLFSTQHLENTSVDNIRLLDIEAFLYCCVHVAKGQQEQLQARVQNLPKTLPLGLCRGMCSPQQLEWYSALYCLYTAKASPSERAKLRLIVQKGLEVLRCRMNHGMETSLLIRLGRTFGQRMQEVQQSSAGDDNRDQWSGFQQMSVMYWQAALEHLQLIARNQAVPTQQKPFFPYGSRPIPADKLQEYQDEGTVAIAQHKFQQGQFQQAVAMLDKTKSADGSYLKAQMYLNKAQTEAEGQGLEVISSPLSRQGELLDKAKHALFDTMDSIQNQPDNPLHEQIQTSLMEIDDQQIALSHEVAALEEEEGTAAGDTLLGSLNYSGNASRLSDVAPLEAAGNDPSPRRLAAELRSLNLSHGRLMEENAQLRSLATTHSRILEQNQQLIDKQNTLMESNNALMKQVLELNVKFQELTTAQAQKAAATPPPPPPPQPIPDINSNRPIIISAAECKIDNLSATQLGGTGYPIMAHPGLASPMPGVASPMHGLPATSLYHHPGYGYYAAPQAYGLAAAGAYETPGLHPSLITSTPAMHAAHVPGAPQYVMFDDDTSPTEAEAPGASVPTGTPAVDVQTNAAFRGGMVAHPTEPADVPQFASLVPQTAPEHKTPEPHVGLAGTSSAPAKAASKAASGQDVSSNSPLLLSMLMDKPEDSSKAGFSKSGSITAGTPPQAFTPVSSKPSTVASTTPSIGPAPTQGFFSGGSVSQPAFGSGQQLASAAPNPTSATTSAPTAMSDFSFKIPQPSSTQLQPVTPAATSIKTTSQSPFAGFSFGQHPSGTGFGLNSFASVGKPSETLQKDNVVDDDDDDDVIFVSEKMPTPDQRARAEALLLPPTFFLYEDEPPCPGCPGCDPEDLAAREKSLPKSTQPAANVPQSHGPSFGSAASVQQTFGDVGKAAPTKETPTTFGTQEPSQPSSIFGGGGGTSTLSFANITADTQGTFAGGSTKGFSFAQAGAQVFGAGAGEDGGAEESHEHDPHYDPIMTLPELVQVKTGEEDEEIMYKQRARLYRYAKDLGVWKERGIGEVKLLRHKQSGALRLIMRREQVLKLCANHRITPDMKLDPLQSSDRSWVWHAIDYSEDEPSHEQLAIKFKTAELAHEFKRRLEELQVARREEEEREEEQKTEAAAAAAEAVQDTEEDVEETKEEYVAGGSSEPDQGAASEDVFAKFKSQAGDWQCEMCMLNNSKDDTSCAACMTPKPGVAPQTGSSSASASNVKFGGGGGFKFGSTDSAAKPDFKFGGPAVGFSSATSLSTPGSSLSTGQFRATQSDTTLTTAKEITPAAPTTQFTFGGGFQKFDLGGAGDTAASPMAAVQSPSAGFAFGASGLTPPKAGGAADTAVASASPAVQVIPVKPSVGYVFGSKPATSTPAPTAKPKQETPKGFSFADIAKSKGSAFSFRLDVSKTPDVSSEKSPVKPKSPGFMKSPGFNKSGDNEYYKDDDGDHIHFEPVVELPENVQVTTGEEGETAKFSHRAKLYRFDKDTSQWKERGLGDIKLLYNPDNRKYRIVMRREQVLKVCANHFVTPELNLKSNAGSTKSWVWMAMDASEDEVQMEQLAVRFKTEETALEFKKAVDAAKEDIKKAESKEVTTLEIEKEKKNDQEKDGGQATKEVDGGDVQDVNAGSKTPDELEAEGSVDDDDDEDYEDVDDDDEDYEDVDDDDDEDDDGEDDEEDEDDDDDDDGGERVGDEDKQIEDKDEQVEDKYEQVKAQDAQAEDKDVKEEQEPSAEGEQIKDEGEQVKDEGEHIKDEGEKVEDKDKEIKDEDKQVEDKDEQVKNQDAQAEDKDVKEEQEPSAEAGDPDVPPVKSCDPNISKAFSELLRSANASHAQKPEAEEATPTSTTDSVSKEEEDATVGAGSKDDSVSEERDDIHFEPVAHLPEQVEKVTGEEDESQLFCSRAKLYRYDKATTQWKDRGIGDIKILHNTQATKYRIIMRRDQVFRVCANHYITKEMSLAPNASSENSLVWQAMDAADGDPQMEQLAVRFKLAGTTQRFKAVFEECQAELRKQTQQDGEVSSTSTESQEASEDKQKEDSKDNKEQAQSAPTVSDVEKIPSESSSSTSDSGNTDSKN</sequence>
<feature type="compositionally biased region" description="Low complexity" evidence="24">
    <location>
        <begin position="1613"/>
        <end position="1622"/>
    </location>
</feature>
<evidence type="ECO:0000256" key="20">
    <source>
        <dbReference type="ARBA" id="ARBA00078197"/>
    </source>
</evidence>
<evidence type="ECO:0000259" key="25">
    <source>
        <dbReference type="PROSITE" id="PS50196"/>
    </source>
</evidence>
<feature type="domain" description="RanBD1" evidence="25">
    <location>
        <begin position="1466"/>
        <end position="1602"/>
    </location>
</feature>
<dbReference type="PROSITE" id="PS50196">
    <property type="entry name" value="RANBD1"/>
    <property type="match status" value="3"/>
</dbReference>
<dbReference type="GO" id="GO:0031965">
    <property type="term" value="C:nuclear membrane"/>
    <property type="evidence" value="ECO:0007669"/>
    <property type="project" value="UniProtKB-SubCell"/>
</dbReference>
<dbReference type="PANTHER" id="PTHR23138">
    <property type="entry name" value="RAN BINDING PROTEIN"/>
    <property type="match status" value="1"/>
</dbReference>
<evidence type="ECO:0000256" key="23">
    <source>
        <dbReference type="PROSITE-ProRule" id="PRU00339"/>
    </source>
</evidence>
<dbReference type="CDD" id="cd13176">
    <property type="entry name" value="RanBD_RanBP2-like"/>
    <property type="match status" value="3"/>
</dbReference>
<dbReference type="PROSITE" id="PS50005">
    <property type="entry name" value="TPR"/>
    <property type="match status" value="1"/>
</dbReference>
<dbReference type="PROSITE" id="PS50199">
    <property type="entry name" value="ZF_RANBP2_2"/>
    <property type="match status" value="1"/>
</dbReference>
<feature type="compositionally biased region" description="Low complexity" evidence="24">
    <location>
        <begin position="2501"/>
        <end position="2510"/>
    </location>
</feature>
<evidence type="ECO:0000256" key="12">
    <source>
        <dbReference type="ARBA" id="ARBA00022927"/>
    </source>
</evidence>
<dbReference type="SMART" id="SM00028">
    <property type="entry name" value="TPR"/>
    <property type="match status" value="1"/>
</dbReference>
<dbReference type="GO" id="GO:0005096">
    <property type="term" value="F:GTPase activator activity"/>
    <property type="evidence" value="ECO:0007669"/>
    <property type="project" value="TreeGrafter"/>
</dbReference>
<feature type="compositionally biased region" description="Polar residues" evidence="24">
    <location>
        <begin position="1390"/>
        <end position="1405"/>
    </location>
</feature>
<dbReference type="RefSeq" id="XP_038051027.1">
    <property type="nucleotide sequence ID" value="XM_038195099.1"/>
</dbReference>
<dbReference type="SMART" id="SM00547">
    <property type="entry name" value="ZnF_RBZ"/>
    <property type="match status" value="1"/>
</dbReference>
<keyword evidence="10" id="KW-0509">mRNA transport</keyword>
<dbReference type="GO" id="GO:0003677">
    <property type="term" value="F:DNA binding"/>
    <property type="evidence" value="ECO:0007669"/>
    <property type="project" value="UniProtKB-KW"/>
</dbReference>
<dbReference type="Gene3D" id="2.30.29.30">
    <property type="entry name" value="Pleckstrin-homology domain (PH domain)/Phosphotyrosine-binding domain (PTB)"/>
    <property type="match status" value="3"/>
</dbReference>
<feature type="compositionally biased region" description="Basic and acidic residues" evidence="24">
    <location>
        <begin position="2189"/>
        <end position="2211"/>
    </location>
</feature>
<evidence type="ECO:0000256" key="17">
    <source>
        <dbReference type="ARBA" id="ARBA00023242"/>
    </source>
</evidence>
<keyword evidence="16" id="KW-0472">Membrane</keyword>
<name>A0A913ZGW1_PATMI</name>
<evidence type="ECO:0000256" key="14">
    <source>
        <dbReference type="ARBA" id="ARBA00023125"/>
    </source>
</evidence>
<keyword evidence="5" id="KW-0597">Phosphoprotein</keyword>
<evidence type="ECO:0000256" key="18">
    <source>
        <dbReference type="ARBA" id="ARBA00060842"/>
    </source>
</evidence>
<evidence type="ECO:0000256" key="13">
    <source>
        <dbReference type="ARBA" id="ARBA00023010"/>
    </source>
</evidence>
<feature type="region of interest" description="Disordered" evidence="24">
    <location>
        <begin position="1448"/>
        <end position="1468"/>
    </location>
</feature>
<evidence type="ECO:0000256" key="21">
    <source>
        <dbReference type="ARBA" id="ARBA00079437"/>
    </source>
</evidence>
<evidence type="ECO:0000313" key="27">
    <source>
        <dbReference type="EnsemblMetazoa" id="XP_038051027.1"/>
    </source>
</evidence>
<evidence type="ECO:0000259" key="26">
    <source>
        <dbReference type="PROSITE" id="PS50199"/>
    </source>
</evidence>
<dbReference type="OMA" id="RCIGNHG"/>
<feature type="repeat" description="TPR" evidence="23">
    <location>
        <begin position="63"/>
        <end position="96"/>
    </location>
</feature>
<feature type="compositionally biased region" description="Basic and acidic residues" evidence="24">
    <location>
        <begin position="1893"/>
        <end position="1902"/>
    </location>
</feature>
<evidence type="ECO:0000256" key="1">
    <source>
        <dbReference type="ARBA" id="ARBA00001947"/>
    </source>
</evidence>
<dbReference type="GO" id="GO:0005737">
    <property type="term" value="C:cytoplasm"/>
    <property type="evidence" value="ECO:0007669"/>
    <property type="project" value="TreeGrafter"/>
</dbReference>
<evidence type="ECO:0000313" key="28">
    <source>
        <dbReference type="Proteomes" id="UP000887568"/>
    </source>
</evidence>
<dbReference type="SMART" id="SM00160">
    <property type="entry name" value="RanBD"/>
    <property type="match status" value="3"/>
</dbReference>
<feature type="compositionally biased region" description="Polar residues" evidence="24">
    <location>
        <begin position="1352"/>
        <end position="1379"/>
    </location>
</feature>
<evidence type="ECO:0000256" key="3">
    <source>
        <dbReference type="ARBA" id="ARBA00004567"/>
    </source>
</evidence>
<evidence type="ECO:0000256" key="16">
    <source>
        <dbReference type="ARBA" id="ARBA00023136"/>
    </source>
</evidence>
<keyword evidence="13" id="KW-0811">Translocation</keyword>
<keyword evidence="12" id="KW-0653">Protein transport</keyword>
<feature type="compositionally biased region" description="Basic and acidic residues" evidence="24">
    <location>
        <begin position="1458"/>
        <end position="1467"/>
    </location>
</feature>
<keyword evidence="28" id="KW-1185">Reference proteome</keyword>
<feature type="compositionally biased region" description="Low complexity" evidence="24">
    <location>
        <begin position="2542"/>
        <end position="2558"/>
    </location>
</feature>
<dbReference type="InterPro" id="IPR013105">
    <property type="entry name" value="TPR_2"/>
</dbReference>
<evidence type="ECO:0000256" key="19">
    <source>
        <dbReference type="ARBA" id="ARBA00068609"/>
    </source>
</evidence>
<dbReference type="InterPro" id="IPR045255">
    <property type="entry name" value="RanBP1-like"/>
</dbReference>
<dbReference type="InterPro" id="IPR011990">
    <property type="entry name" value="TPR-like_helical_dom_sf"/>
</dbReference>
<protein>
    <recommendedName>
        <fullName evidence="19">Nuclear pore complex protein Nup153</fullName>
    </recommendedName>
    <alternativeName>
        <fullName evidence="21">153 kDa nucleoporin</fullName>
    </alternativeName>
    <alternativeName>
        <fullName evidence="20">Nucleoporin Nup153</fullName>
    </alternativeName>
</protein>
<feature type="compositionally biased region" description="Basic and acidic residues" evidence="24">
    <location>
        <begin position="1920"/>
        <end position="1929"/>
    </location>
</feature>
<keyword evidence="7" id="KW-0677">Repeat</keyword>
<dbReference type="Pfam" id="PF07719">
    <property type="entry name" value="TPR_2"/>
    <property type="match status" value="1"/>
</dbReference>
<dbReference type="Gene3D" id="1.25.40.10">
    <property type="entry name" value="Tetratricopeptide repeat domain"/>
    <property type="match status" value="1"/>
</dbReference>
<feature type="compositionally biased region" description="Polar residues" evidence="24">
    <location>
        <begin position="1192"/>
        <end position="1205"/>
    </location>
</feature>
<evidence type="ECO:0000256" key="5">
    <source>
        <dbReference type="ARBA" id="ARBA00022553"/>
    </source>
</evidence>
<dbReference type="InterPro" id="IPR001876">
    <property type="entry name" value="Znf_RanBP2"/>
</dbReference>
<dbReference type="SUPFAM" id="SSF90209">
    <property type="entry name" value="Ran binding protein zinc finger-like"/>
    <property type="match status" value="1"/>
</dbReference>
<evidence type="ECO:0000256" key="24">
    <source>
        <dbReference type="SAM" id="MobiDB-lite"/>
    </source>
</evidence>
<comment type="cofactor">
    <cofactor evidence="1">
        <name>Zn(2+)</name>
        <dbReference type="ChEBI" id="CHEBI:29105"/>
    </cofactor>
</comment>
<feature type="domain" description="RanBP2-type" evidence="26">
    <location>
        <begin position="1660"/>
        <end position="1689"/>
    </location>
</feature>
<evidence type="ECO:0000256" key="4">
    <source>
        <dbReference type="ARBA" id="ARBA00022448"/>
    </source>
</evidence>
<evidence type="ECO:0000256" key="2">
    <source>
        <dbReference type="ARBA" id="ARBA00004126"/>
    </source>
</evidence>
<dbReference type="GeneID" id="119724167"/>
<feature type="compositionally biased region" description="Basic and acidic residues" evidence="24">
    <location>
        <begin position="2513"/>
        <end position="2526"/>
    </location>
</feature>
<keyword evidence="11" id="KW-0862">Zinc</keyword>
<feature type="domain" description="RanBD1" evidence="25">
    <location>
        <begin position="1934"/>
        <end position="2070"/>
    </location>
</feature>
<dbReference type="PROSITE" id="PS50293">
    <property type="entry name" value="TPR_REGION"/>
    <property type="match status" value="1"/>
</dbReference>
<dbReference type="OrthoDB" id="2357150at2759"/>
<dbReference type="GO" id="GO:0008270">
    <property type="term" value="F:zinc ion binding"/>
    <property type="evidence" value="ECO:0007669"/>
    <property type="project" value="UniProtKB-KW"/>
</dbReference>
<dbReference type="Gene3D" id="4.10.1060.10">
    <property type="entry name" value="Zinc finger, RanBP2-type"/>
    <property type="match status" value="1"/>
</dbReference>
<keyword evidence="9 23" id="KW-0802">TPR repeat</keyword>
<keyword evidence="4" id="KW-0813">Transport</keyword>
<feature type="region of interest" description="Disordered" evidence="24">
    <location>
        <begin position="1893"/>
        <end position="1929"/>
    </location>
</feature>
<feature type="compositionally biased region" description="Acidic residues" evidence="24">
    <location>
        <begin position="1623"/>
        <end position="1633"/>
    </location>
</feature>
<feature type="region of interest" description="Disordered" evidence="24">
    <location>
        <begin position="2081"/>
        <end position="2354"/>
    </location>
</feature>
<dbReference type="FunFam" id="2.30.29.30:FF:000018">
    <property type="entry name" value="E3 SUMO-protein ligase RanBP2"/>
    <property type="match status" value="3"/>
</dbReference>
<keyword evidence="17" id="KW-0539">Nucleus</keyword>
<feature type="compositionally biased region" description="Low complexity" evidence="24">
    <location>
        <begin position="1109"/>
        <end position="1127"/>
    </location>
</feature>
<evidence type="ECO:0000256" key="11">
    <source>
        <dbReference type="ARBA" id="ARBA00022833"/>
    </source>
</evidence>
<feature type="region of interest" description="Disordered" evidence="24">
    <location>
        <begin position="1600"/>
        <end position="1648"/>
    </location>
</feature>
<feature type="compositionally biased region" description="Basic and acidic residues" evidence="24">
    <location>
        <begin position="2171"/>
        <end position="2182"/>
    </location>
</feature>
<dbReference type="InterPro" id="IPR000156">
    <property type="entry name" value="Ran_bind_dom"/>
</dbReference>
<dbReference type="EnsemblMetazoa" id="XM_038195099.1">
    <property type="protein sequence ID" value="XP_038051027.1"/>
    <property type="gene ID" value="LOC119724167"/>
</dbReference>
<feature type="region of interest" description="Disordered" evidence="24">
    <location>
        <begin position="1348"/>
        <end position="1411"/>
    </location>
</feature>
<feature type="domain" description="RanBD1" evidence="25">
    <location>
        <begin position="2358"/>
        <end position="2494"/>
    </location>
</feature>
<dbReference type="SUPFAM" id="SSF48452">
    <property type="entry name" value="TPR-like"/>
    <property type="match status" value="1"/>
</dbReference>
<feature type="region of interest" description="Disordered" evidence="24">
    <location>
        <begin position="2493"/>
        <end position="2558"/>
    </location>
</feature>
<keyword evidence="6" id="KW-0479">Metal-binding</keyword>
<dbReference type="Pfam" id="PF00638">
    <property type="entry name" value="Ran_BP1"/>
    <property type="match status" value="3"/>
</dbReference>
<dbReference type="Proteomes" id="UP000887568">
    <property type="component" value="Unplaced"/>
</dbReference>
<feature type="compositionally biased region" description="Polar residues" evidence="24">
    <location>
        <begin position="1164"/>
        <end position="1179"/>
    </location>
</feature>
<comment type="similarity">
    <text evidence="18">Belongs to the NUP153 family.</text>
</comment>
<proteinExistence type="inferred from homology"/>
<feature type="region of interest" description="Disordered" evidence="24">
    <location>
        <begin position="1140"/>
        <end position="1239"/>
    </location>
</feature>
<dbReference type="SUPFAM" id="SSF50729">
    <property type="entry name" value="PH domain-like"/>
    <property type="match status" value="3"/>
</dbReference>
<dbReference type="Pfam" id="PF12185">
    <property type="entry name" value="IR1-M"/>
    <property type="match status" value="1"/>
</dbReference>
<keyword evidence="14" id="KW-0238">DNA-binding</keyword>
<feature type="compositionally biased region" description="Basic and acidic residues" evidence="24">
    <location>
        <begin position="2345"/>
        <end position="2354"/>
    </location>
</feature>
<evidence type="ECO:0000256" key="7">
    <source>
        <dbReference type="ARBA" id="ARBA00022737"/>
    </source>
</evidence>
<reference evidence="27" key="1">
    <citation type="submission" date="2022-11" db="UniProtKB">
        <authorList>
            <consortium name="EnsemblMetazoa"/>
        </authorList>
    </citation>
    <scope>IDENTIFICATION</scope>
</reference>
<dbReference type="GO" id="GO:0015031">
    <property type="term" value="P:protein transport"/>
    <property type="evidence" value="ECO:0007669"/>
    <property type="project" value="UniProtKB-KW"/>
</dbReference>
<evidence type="ECO:0000256" key="22">
    <source>
        <dbReference type="PROSITE-ProRule" id="PRU00322"/>
    </source>
</evidence>
<feature type="region of interest" description="Disordered" evidence="24">
    <location>
        <begin position="1092"/>
        <end position="1127"/>
    </location>
</feature>
<feature type="compositionally biased region" description="Basic and acidic residues" evidence="24">
    <location>
        <begin position="1600"/>
        <end position="1612"/>
    </location>
</feature>
<dbReference type="InterPro" id="IPR011993">
    <property type="entry name" value="PH-like_dom_sf"/>
</dbReference>
<dbReference type="FunFam" id="4.10.1060.10:FF:000001">
    <property type="entry name" value="Nuclear pore complex protein Nup153"/>
    <property type="match status" value="1"/>
</dbReference>
<dbReference type="GO" id="GO:0051028">
    <property type="term" value="P:mRNA transport"/>
    <property type="evidence" value="ECO:0007669"/>
    <property type="project" value="UniProtKB-KW"/>
</dbReference>
<evidence type="ECO:0000256" key="8">
    <source>
        <dbReference type="ARBA" id="ARBA00022771"/>
    </source>
</evidence>
<evidence type="ECO:0000256" key="9">
    <source>
        <dbReference type="ARBA" id="ARBA00022803"/>
    </source>
</evidence>
<dbReference type="PANTHER" id="PTHR23138:SF87">
    <property type="entry name" value="E3 SUMO-PROTEIN LIGASE RANBP2"/>
    <property type="match status" value="1"/>
</dbReference>
<feature type="compositionally biased region" description="Basic and acidic residues" evidence="24">
    <location>
        <begin position="2081"/>
        <end position="2101"/>
    </location>
</feature>
<keyword evidence="15" id="KW-0906">Nuclear pore complex</keyword>